<dbReference type="InterPro" id="IPR001223">
    <property type="entry name" value="Glyco_hydro18_cat"/>
</dbReference>
<dbReference type="Pfam" id="PF00704">
    <property type="entry name" value="Glyco_hydro_18"/>
    <property type="match status" value="1"/>
</dbReference>
<keyword evidence="2" id="KW-0378">Hydrolase</keyword>
<dbReference type="SMART" id="SM00636">
    <property type="entry name" value="Glyco_18"/>
    <property type="match status" value="1"/>
</dbReference>
<reference evidence="2 3" key="1">
    <citation type="submission" date="2020-07" db="EMBL/GenBank/DDBJ databases">
        <title>Vallitalea guaymasensis genome.</title>
        <authorList>
            <person name="Postec A."/>
        </authorList>
    </citation>
    <scope>NUCLEOTIDE SEQUENCE [LARGE SCALE GENOMIC DNA]</scope>
    <source>
        <strain evidence="2 3">Ra1766G1</strain>
    </source>
</reference>
<feature type="domain" description="GH18" evidence="1">
    <location>
        <begin position="253"/>
        <end position="568"/>
    </location>
</feature>
<dbReference type="PROSITE" id="PS51910">
    <property type="entry name" value="GH18_2"/>
    <property type="match status" value="1"/>
</dbReference>
<dbReference type="Gene3D" id="3.30.457.10">
    <property type="entry name" value="Copper amine oxidase-like, N-terminal domain"/>
    <property type="match status" value="1"/>
</dbReference>
<evidence type="ECO:0000313" key="2">
    <source>
        <dbReference type="EMBL" id="QUH29504.1"/>
    </source>
</evidence>
<dbReference type="InterPro" id="IPR029070">
    <property type="entry name" value="Chitinase_insertion_sf"/>
</dbReference>
<protein>
    <submittedName>
        <fullName evidence="2">Glycoside hydrolase</fullName>
    </submittedName>
</protein>
<dbReference type="EMBL" id="CP058561">
    <property type="protein sequence ID" value="QUH29504.1"/>
    <property type="molecule type" value="Genomic_DNA"/>
</dbReference>
<evidence type="ECO:0000313" key="3">
    <source>
        <dbReference type="Proteomes" id="UP000677305"/>
    </source>
</evidence>
<name>A0A8J8MAQ9_9FIRM</name>
<dbReference type="SUPFAM" id="SSF55383">
    <property type="entry name" value="Copper amine oxidase, domain N"/>
    <property type="match status" value="1"/>
</dbReference>
<dbReference type="InterPro" id="IPR036582">
    <property type="entry name" value="Mao_N_sf"/>
</dbReference>
<evidence type="ECO:0000259" key="1">
    <source>
        <dbReference type="PROSITE" id="PS51910"/>
    </source>
</evidence>
<dbReference type="Gene3D" id="2.30.30.40">
    <property type="entry name" value="SH3 Domains"/>
    <property type="match status" value="1"/>
</dbReference>
<dbReference type="Proteomes" id="UP000677305">
    <property type="component" value="Chromosome"/>
</dbReference>
<sequence length="568" mass="66050">MKKAMKIVMISLLLLLGGFFAYHYIIDMLPNFEQANMREILPNYQKGKLSVIIEDENVEINYTPKLVEEKLYLPVDLVNKYIDPYYHWDEKEKTLTYTTSNKVIRMKNDDLTYFVNSEPLELDMPIMTFETDMAYIPMDFILEFSDIEFELNKDLKILVFDYLSNKYKTSNVVKKKSYIRIDTNEKSKVVEKLSINDELRVYEQYDGWVKVRSESGLLGYMKRTDLGVIKDIYPKIAKQEDDPQYNDKKNVDGLINIAWHQVTRTAANSSIKKVLEDVKGLDVISPTWFSIKNSDGDISNIASSEYVQYAKSKGYQVWALFSNKFDKKITHDVLSSTEKREKVIKQILALTSIYNLDGINIDFENVAKEDGIYFVQFIRELTPYLKAQDVVVSVDTYVPSAWTAHYNRTEVGKVVDYVIIMGYDEHWSTSPESGSVASIGFVERGILDTLKEVRKEKVILGLPYYTRLWTEEEVDGLINVSSKAYSMDRAKKILDDNDAEIVWNDEVKQFYGDYAKDNKVYKIWLEEERSIEEKVKLVIENDLAGVAGWKIGLEKNEIWDVLHDYLKK</sequence>
<accession>A0A8J8MAQ9</accession>
<proteinExistence type="predicted"/>
<dbReference type="PANTHER" id="PTHR46066:SF2">
    <property type="entry name" value="CHITINASE DOMAIN-CONTAINING PROTEIN 1"/>
    <property type="match status" value="1"/>
</dbReference>
<dbReference type="Gene3D" id="3.10.50.10">
    <property type="match status" value="1"/>
</dbReference>
<dbReference type="InterPro" id="IPR017853">
    <property type="entry name" value="GH"/>
</dbReference>
<keyword evidence="3" id="KW-1185">Reference proteome</keyword>
<dbReference type="SUPFAM" id="SSF51445">
    <property type="entry name" value="(Trans)glycosidases"/>
    <property type="match status" value="1"/>
</dbReference>
<dbReference type="GO" id="GO:0005975">
    <property type="term" value="P:carbohydrate metabolic process"/>
    <property type="evidence" value="ECO:0007669"/>
    <property type="project" value="InterPro"/>
</dbReference>
<dbReference type="PANTHER" id="PTHR46066">
    <property type="entry name" value="CHITINASE DOMAIN-CONTAINING PROTEIN 1 FAMILY MEMBER"/>
    <property type="match status" value="1"/>
</dbReference>
<dbReference type="GO" id="GO:0008061">
    <property type="term" value="F:chitin binding"/>
    <property type="evidence" value="ECO:0007669"/>
    <property type="project" value="InterPro"/>
</dbReference>
<gene>
    <name evidence="2" type="ORF">HYG85_11545</name>
</gene>
<dbReference type="InterPro" id="IPR012854">
    <property type="entry name" value="Cu_amine_oxidase-like_N"/>
</dbReference>
<dbReference type="RefSeq" id="WP_212693559.1">
    <property type="nucleotide sequence ID" value="NZ_CP058561.1"/>
</dbReference>
<dbReference type="Gene3D" id="3.20.20.80">
    <property type="entry name" value="Glycosidases"/>
    <property type="match status" value="1"/>
</dbReference>
<dbReference type="KEGG" id="vgu:HYG85_11545"/>
<dbReference type="AlphaFoldDB" id="A0A8J8MAQ9"/>
<dbReference type="GO" id="GO:0016787">
    <property type="term" value="F:hydrolase activity"/>
    <property type="evidence" value="ECO:0007669"/>
    <property type="project" value="UniProtKB-KW"/>
</dbReference>
<organism evidence="2 3">
    <name type="scientific">Vallitalea guaymasensis</name>
    <dbReference type="NCBI Taxonomy" id="1185412"/>
    <lineage>
        <taxon>Bacteria</taxon>
        <taxon>Bacillati</taxon>
        <taxon>Bacillota</taxon>
        <taxon>Clostridia</taxon>
        <taxon>Lachnospirales</taxon>
        <taxon>Vallitaleaceae</taxon>
        <taxon>Vallitalea</taxon>
    </lineage>
</organism>
<dbReference type="InterPro" id="IPR011583">
    <property type="entry name" value="Chitinase_II/V-like_cat"/>
</dbReference>
<dbReference type="Pfam" id="PF07833">
    <property type="entry name" value="Cu_amine_oxidN1"/>
    <property type="match status" value="1"/>
</dbReference>